<keyword evidence="3" id="KW-0808">Transferase</keyword>
<feature type="domain" description="Glycosyltransferase subfamily 4-like N-terminal" evidence="4">
    <location>
        <begin position="63"/>
        <end position="194"/>
    </location>
</feature>
<keyword evidence="6" id="KW-1185">Reference proteome</keyword>
<reference evidence="6" key="1">
    <citation type="journal article" date="2019" name="Int. J. Syst. Evol. Microbiol.">
        <title>The Global Catalogue of Microorganisms (GCM) 10K type strain sequencing project: providing services to taxonomists for standard genome sequencing and annotation.</title>
        <authorList>
            <consortium name="The Broad Institute Genomics Platform"/>
            <consortium name="The Broad Institute Genome Sequencing Center for Infectious Disease"/>
            <person name="Wu L."/>
            <person name="Ma J."/>
        </authorList>
    </citation>
    <scope>NUCLEOTIDE SEQUENCE [LARGE SCALE GENOMIC DNA]</scope>
    <source>
        <strain evidence="6">JCM 17138</strain>
    </source>
</reference>
<evidence type="ECO:0000256" key="2">
    <source>
        <dbReference type="ARBA" id="ARBA00022676"/>
    </source>
</evidence>
<accession>A0ABP7IQ03</accession>
<dbReference type="PANTHER" id="PTHR12526:SF637">
    <property type="entry name" value="GLYCOSYLTRANSFERASE EPSF-RELATED"/>
    <property type="match status" value="1"/>
</dbReference>
<proteinExistence type="predicted"/>
<evidence type="ECO:0000313" key="6">
    <source>
        <dbReference type="Proteomes" id="UP001501009"/>
    </source>
</evidence>
<dbReference type="InterPro" id="IPR028098">
    <property type="entry name" value="Glyco_trans_4-like_N"/>
</dbReference>
<evidence type="ECO:0000259" key="4">
    <source>
        <dbReference type="Pfam" id="PF13439"/>
    </source>
</evidence>
<comment type="caution">
    <text evidence="5">The sequence shown here is derived from an EMBL/GenBank/DDBJ whole genome shotgun (WGS) entry which is preliminary data.</text>
</comment>
<evidence type="ECO:0000256" key="3">
    <source>
        <dbReference type="ARBA" id="ARBA00022679"/>
    </source>
</evidence>
<dbReference type="Proteomes" id="UP001501009">
    <property type="component" value="Unassembled WGS sequence"/>
</dbReference>
<name>A0ABP7IQ03_9ACTN</name>
<dbReference type="PANTHER" id="PTHR12526">
    <property type="entry name" value="GLYCOSYLTRANSFERASE"/>
    <property type="match status" value="1"/>
</dbReference>
<sequence>MRARRGLHVLSVYEGFFSGGARIVHSDVVLGLQEGDQHHRVLSIHGEVHREATRQRMEDDACYRSLTAAGVGVTSLGRSFGPAGASGDPAVFTGPELADTARATADADVILSLKEQPLRLLNQAGLPRRPVVVCLHRSDPENQGAALDELKAAIADGTVVACVCCAESTRAAYEAAGVPGELLHVIPNGVDLERFRPDPARRLALRTSLTIPADAPVVVFAARYDAMKNVPLFLRAAREWLAREPQGHALMCGAGMTPVNPGLDADIETAFGDERGLVDRLHRLGVRHDMEQVYAAADVVALTSSWGEAAPLCLVEGMMCGAVPVATDVGDSAAIVAGHGFVTPPDPGAIASAWSEAIAARADLAPALAASRERFSRTRMIAAYAALLDGVHTRATVQPGLPEPL</sequence>
<gene>
    <name evidence="5" type="ORF">GCM10022403_066860</name>
</gene>
<evidence type="ECO:0000256" key="1">
    <source>
        <dbReference type="ARBA" id="ARBA00021292"/>
    </source>
</evidence>
<organism evidence="5 6">
    <name type="scientific">Streptomyces coacervatus</name>
    <dbReference type="NCBI Taxonomy" id="647381"/>
    <lineage>
        <taxon>Bacteria</taxon>
        <taxon>Bacillati</taxon>
        <taxon>Actinomycetota</taxon>
        <taxon>Actinomycetes</taxon>
        <taxon>Kitasatosporales</taxon>
        <taxon>Streptomycetaceae</taxon>
        <taxon>Streptomyces</taxon>
    </lineage>
</organism>
<dbReference type="Pfam" id="PF13692">
    <property type="entry name" value="Glyco_trans_1_4"/>
    <property type="match status" value="1"/>
</dbReference>
<dbReference type="SUPFAM" id="SSF53756">
    <property type="entry name" value="UDP-Glycosyltransferase/glycogen phosphorylase"/>
    <property type="match status" value="1"/>
</dbReference>
<dbReference type="EMBL" id="BAABDE010000025">
    <property type="protein sequence ID" value="GAA3824041.1"/>
    <property type="molecule type" value="Genomic_DNA"/>
</dbReference>
<protein>
    <recommendedName>
        <fullName evidence="1">D-inositol 3-phosphate glycosyltransferase</fullName>
    </recommendedName>
</protein>
<dbReference type="Pfam" id="PF13439">
    <property type="entry name" value="Glyco_transf_4"/>
    <property type="match status" value="1"/>
</dbReference>
<dbReference type="Gene3D" id="3.40.50.2000">
    <property type="entry name" value="Glycogen Phosphorylase B"/>
    <property type="match status" value="2"/>
</dbReference>
<keyword evidence="2" id="KW-0328">Glycosyltransferase</keyword>
<evidence type="ECO:0000313" key="5">
    <source>
        <dbReference type="EMBL" id="GAA3824041.1"/>
    </source>
</evidence>